<proteinExistence type="predicted"/>
<dbReference type="InterPro" id="IPR027379">
    <property type="entry name" value="CLS_N"/>
</dbReference>
<dbReference type="EMBL" id="JBHTAR010000011">
    <property type="protein sequence ID" value="MFC7199414.1"/>
    <property type="molecule type" value="Genomic_DNA"/>
</dbReference>
<keyword evidence="2" id="KW-1003">Cell membrane</keyword>
<dbReference type="GO" id="GO:0005886">
    <property type="term" value="C:plasma membrane"/>
    <property type="evidence" value="ECO:0007669"/>
    <property type="project" value="UniProtKB-SubCell"/>
</dbReference>
<dbReference type="Proteomes" id="UP001596447">
    <property type="component" value="Unassembled WGS sequence"/>
</dbReference>
<keyword evidence="5 6" id="KW-0472">Membrane</keyword>
<protein>
    <submittedName>
        <fullName evidence="8">PLDc N-terminal domain-containing protein</fullName>
    </submittedName>
</protein>
<organism evidence="8 9">
    <name type="scientific">Halospeciosus flavus</name>
    <dbReference type="NCBI Taxonomy" id="3032283"/>
    <lineage>
        <taxon>Archaea</taxon>
        <taxon>Methanobacteriati</taxon>
        <taxon>Methanobacteriota</taxon>
        <taxon>Stenosarchaea group</taxon>
        <taxon>Halobacteria</taxon>
        <taxon>Halobacteriales</taxon>
        <taxon>Halobacteriaceae</taxon>
        <taxon>Halospeciosus</taxon>
    </lineage>
</organism>
<evidence type="ECO:0000256" key="5">
    <source>
        <dbReference type="ARBA" id="ARBA00023136"/>
    </source>
</evidence>
<evidence type="ECO:0000313" key="8">
    <source>
        <dbReference type="EMBL" id="MFC7199414.1"/>
    </source>
</evidence>
<feature type="transmembrane region" description="Helical" evidence="6">
    <location>
        <begin position="33"/>
        <end position="54"/>
    </location>
</feature>
<keyword evidence="4 6" id="KW-1133">Transmembrane helix</keyword>
<evidence type="ECO:0000256" key="2">
    <source>
        <dbReference type="ARBA" id="ARBA00022475"/>
    </source>
</evidence>
<keyword evidence="9" id="KW-1185">Reference proteome</keyword>
<comment type="caution">
    <text evidence="8">The sequence shown here is derived from an EMBL/GenBank/DDBJ whole genome shotgun (WGS) entry which is preliminary data.</text>
</comment>
<evidence type="ECO:0000259" key="7">
    <source>
        <dbReference type="Pfam" id="PF13396"/>
    </source>
</evidence>
<gene>
    <name evidence="8" type="ORF">ACFQJ9_08320</name>
</gene>
<keyword evidence="3 6" id="KW-0812">Transmembrane</keyword>
<evidence type="ECO:0000256" key="1">
    <source>
        <dbReference type="ARBA" id="ARBA00004651"/>
    </source>
</evidence>
<evidence type="ECO:0000256" key="3">
    <source>
        <dbReference type="ARBA" id="ARBA00022692"/>
    </source>
</evidence>
<feature type="domain" description="Cardiolipin synthase N-terminal" evidence="7">
    <location>
        <begin position="16"/>
        <end position="56"/>
    </location>
</feature>
<evidence type="ECO:0000256" key="4">
    <source>
        <dbReference type="ARBA" id="ARBA00022989"/>
    </source>
</evidence>
<reference evidence="8 9" key="1">
    <citation type="journal article" date="2019" name="Int. J. Syst. Evol. Microbiol.">
        <title>The Global Catalogue of Microorganisms (GCM) 10K type strain sequencing project: providing services to taxonomists for standard genome sequencing and annotation.</title>
        <authorList>
            <consortium name="The Broad Institute Genomics Platform"/>
            <consortium name="The Broad Institute Genome Sequencing Center for Infectious Disease"/>
            <person name="Wu L."/>
            <person name="Ma J."/>
        </authorList>
    </citation>
    <scope>NUCLEOTIDE SEQUENCE [LARGE SCALE GENOMIC DNA]</scope>
    <source>
        <strain evidence="8 9">XZGYJ-43</strain>
    </source>
</reference>
<name>A0ABD5Z2L8_9EURY</name>
<accession>A0ABD5Z2L8</accession>
<sequence>MAEALLFVLAALVAIAIPLWVYSDAKQHSDQSPLLWALVAFFGGILGLLLYFLLGRN</sequence>
<dbReference type="Pfam" id="PF13396">
    <property type="entry name" value="PLDc_N"/>
    <property type="match status" value="1"/>
</dbReference>
<dbReference type="AlphaFoldDB" id="A0ABD5Z2L8"/>
<evidence type="ECO:0000256" key="6">
    <source>
        <dbReference type="SAM" id="Phobius"/>
    </source>
</evidence>
<comment type="subcellular location">
    <subcellularLocation>
        <location evidence="1">Cell membrane</location>
        <topology evidence="1">Multi-pass membrane protein</topology>
    </subcellularLocation>
</comment>
<evidence type="ECO:0000313" key="9">
    <source>
        <dbReference type="Proteomes" id="UP001596447"/>
    </source>
</evidence>
<dbReference type="RefSeq" id="WP_279529345.1">
    <property type="nucleotide sequence ID" value="NZ_CP122312.1"/>
</dbReference>